<dbReference type="GO" id="GO:0016740">
    <property type="term" value="F:transferase activity"/>
    <property type="evidence" value="ECO:0007669"/>
    <property type="project" value="UniProtKB-KW"/>
</dbReference>
<dbReference type="Proteomes" id="UP000251485">
    <property type="component" value="Unassembled WGS sequence"/>
</dbReference>
<evidence type="ECO:0000313" key="2">
    <source>
        <dbReference type="Proteomes" id="UP000251485"/>
    </source>
</evidence>
<dbReference type="EMBL" id="UAUE01000005">
    <property type="protein sequence ID" value="SPY94784.1"/>
    <property type="molecule type" value="Genomic_DNA"/>
</dbReference>
<keyword evidence="1" id="KW-0808">Transferase</keyword>
<protein>
    <submittedName>
        <fullName evidence="1">Glycosyl transferase</fullName>
    </submittedName>
</protein>
<proteinExistence type="predicted"/>
<evidence type="ECO:0000313" key="1">
    <source>
        <dbReference type="EMBL" id="SPY94784.1"/>
    </source>
</evidence>
<sequence length="93" mass="11362">MYFGINVNKEDYSLLLDNDKKTVEQVVRCKRLLEKINQQFNAKEYRKELIQKNEFKKKLLERKVLVTDFSSFLIKISVRWYFLIRKITKKAKK</sequence>
<organism evidence="1 2">
    <name type="scientific">Proteus mirabilis</name>
    <dbReference type="NCBI Taxonomy" id="584"/>
    <lineage>
        <taxon>Bacteria</taxon>
        <taxon>Pseudomonadati</taxon>
        <taxon>Pseudomonadota</taxon>
        <taxon>Gammaproteobacteria</taxon>
        <taxon>Enterobacterales</taxon>
        <taxon>Morganellaceae</taxon>
        <taxon>Proteus</taxon>
    </lineage>
</organism>
<name>A0A2X2BI29_PROMI</name>
<reference evidence="1 2" key="1">
    <citation type="submission" date="2018-06" db="EMBL/GenBank/DDBJ databases">
        <authorList>
            <consortium name="Pathogen Informatics"/>
            <person name="Doyle S."/>
        </authorList>
    </citation>
    <scope>NUCLEOTIDE SEQUENCE [LARGE SCALE GENOMIC DNA]</scope>
    <source>
        <strain evidence="1 2">NCTC10975</strain>
    </source>
</reference>
<gene>
    <name evidence="1" type="ORF">NCTC10975_01134</name>
</gene>
<dbReference type="AlphaFoldDB" id="A0A2X2BI29"/>
<accession>A0A2X2BI29</accession>